<dbReference type="InterPro" id="IPR008207">
    <property type="entry name" value="Sig_transdc_His_kin_Hpt_dom"/>
</dbReference>
<dbReference type="CDD" id="cd16922">
    <property type="entry name" value="HATPase_EvgS-ArcB-TorS-like"/>
    <property type="match status" value="1"/>
</dbReference>
<keyword evidence="5 13" id="KW-0597">Phosphoprotein</keyword>
<keyword evidence="10" id="KW-0902">Two-component regulatory system</keyword>
<feature type="domain" description="Histidine kinase" evidence="16">
    <location>
        <begin position="472"/>
        <end position="694"/>
    </location>
</feature>
<dbReference type="Pfam" id="PF00512">
    <property type="entry name" value="HisKA"/>
    <property type="match status" value="1"/>
</dbReference>
<dbReference type="RefSeq" id="WP_275712340.1">
    <property type="nucleotide sequence ID" value="NZ_JAKLTN010000006.1"/>
</dbReference>
<dbReference type="Gene3D" id="3.30.565.10">
    <property type="entry name" value="Histidine kinase-like ATPase, C-terminal domain"/>
    <property type="match status" value="1"/>
</dbReference>
<dbReference type="Pfam" id="PF02518">
    <property type="entry name" value="HATPase_c"/>
    <property type="match status" value="1"/>
</dbReference>
<feature type="domain" description="PAC" evidence="19">
    <location>
        <begin position="402"/>
        <end position="454"/>
    </location>
</feature>
<dbReference type="InterPro" id="IPR003594">
    <property type="entry name" value="HATPase_dom"/>
</dbReference>
<dbReference type="PANTHER" id="PTHR45339">
    <property type="entry name" value="HYBRID SIGNAL TRANSDUCTION HISTIDINE KINASE J"/>
    <property type="match status" value="1"/>
</dbReference>
<feature type="modified residue" description="Phosphohistidine" evidence="12">
    <location>
        <position position="911"/>
    </location>
</feature>
<sequence>MADEPSLRSEAEARLGGLPADPASPDGDARLVHELQVYQIELEMQNEALRQTQITLEESRDRYVDLYEFAPVGYVTLGAGGMIARINLTGAALLGVERQKLLHKRFQALVDTADRDSWQQHFVQAMRTMDHGSVEVLIRRGDGSAFDALVEYRWESGRAGIGESGLRLAISDISRRKAAERELRYSKERLEQQVTERTAELVQVAENMRQFIKQAPTGIAMFDTDMNYLATSDRWLADYGGGHAELVGNNHYALFPDLPPSWRSTCERGLAGETIKNDEDLWYQPDGRKRWSRWAVLPWRQHNGAIGGIIISAEDISQRKQAEEDLRESEARFRATADAAPVLIWVTGTDQSCTWVNQRWLEFTGRQMGQELGPGWLDGVHPDDVARYLSGFDDAFNRREVFEMEYRLRNGQGEYRWLIDRGVPHYGPGGEFVGYIGCCIDNTTRKLAEQDLAVAKEAAEQANQAKSIFLANMSHEIRTPLNAIIGLGHLLRRHIADPAQRQRLEQLCASSDHLLAIINDIFDLSKIEAHTQLIDLADFRLADVLGKVERIVAEQAQEKGLAFVIDVEPPLRTVALRGDVLRLTQVLVNLCGNAAKFTDQGQVRLSIASQAEDEAAVTLRFAVEDTGIGIAPADLQQLFQPFTQVDSSFTRERGGTGLGLAISQHLVGMMGGAIKVDSELGAGSCFSFALTLPRAAAEMAEADRPAGSVERLDFQGRRILFAEDHPLSQEILFDMLEELGCEVDVASDGVEAVDSAQARPYDLILLDMQMPRLNGLAATRAIRALPAHQATPIIALTANAFAEDKKRCLEAGMNGHLSKPVTPAALATALSQWLPFQRLPGEEPSAGDNELSRALAGIAGLEAPAALADAASQLDYCALLKRFITLHRQDFAPLRQHLADGDHEAAHGVAHQMKGIAGLLGAKRIESLATEIVIGLRTEVDADTLAGLVDTCESEFARLAEAVLTLPAPPPGRHPRRAGQRGRQAQKSRHMGRLCSALRPLTGPA</sequence>
<evidence type="ECO:0000256" key="3">
    <source>
        <dbReference type="ARBA" id="ARBA00012438"/>
    </source>
</evidence>
<evidence type="ECO:0000259" key="17">
    <source>
        <dbReference type="PROSITE" id="PS50110"/>
    </source>
</evidence>
<dbReference type="SMART" id="SM00091">
    <property type="entry name" value="PAS"/>
    <property type="match status" value="3"/>
</dbReference>
<evidence type="ECO:0000256" key="10">
    <source>
        <dbReference type="ARBA" id="ARBA00023012"/>
    </source>
</evidence>
<feature type="compositionally biased region" description="Basic residues" evidence="15">
    <location>
        <begin position="973"/>
        <end position="992"/>
    </location>
</feature>
<dbReference type="NCBIfam" id="TIGR00229">
    <property type="entry name" value="sensory_box"/>
    <property type="match status" value="3"/>
</dbReference>
<dbReference type="Pfam" id="PF01627">
    <property type="entry name" value="Hpt"/>
    <property type="match status" value="1"/>
</dbReference>
<feature type="region of interest" description="Disordered" evidence="15">
    <location>
        <begin position="1"/>
        <end position="26"/>
    </location>
</feature>
<keyword evidence="7" id="KW-0547">Nucleotide-binding</keyword>
<dbReference type="SUPFAM" id="SSF55874">
    <property type="entry name" value="ATPase domain of HSP90 chaperone/DNA topoisomerase II/histidine kinase"/>
    <property type="match status" value="1"/>
</dbReference>
<evidence type="ECO:0000256" key="9">
    <source>
        <dbReference type="ARBA" id="ARBA00022989"/>
    </source>
</evidence>
<proteinExistence type="predicted"/>
<evidence type="ECO:0000256" key="14">
    <source>
        <dbReference type="SAM" id="Coils"/>
    </source>
</evidence>
<dbReference type="InterPro" id="IPR001610">
    <property type="entry name" value="PAC"/>
</dbReference>
<keyword evidence="14" id="KW-0175">Coiled coil</keyword>
<dbReference type="SUPFAM" id="SSF52172">
    <property type="entry name" value="CheY-like"/>
    <property type="match status" value="1"/>
</dbReference>
<dbReference type="PROSITE" id="PS50113">
    <property type="entry name" value="PAC"/>
    <property type="match status" value="2"/>
</dbReference>
<evidence type="ECO:0000256" key="4">
    <source>
        <dbReference type="ARBA" id="ARBA00022475"/>
    </source>
</evidence>
<dbReference type="SMART" id="SM00086">
    <property type="entry name" value="PAC"/>
    <property type="match status" value="2"/>
</dbReference>
<dbReference type="InterPro" id="IPR005467">
    <property type="entry name" value="His_kinase_dom"/>
</dbReference>
<evidence type="ECO:0000256" key="6">
    <source>
        <dbReference type="ARBA" id="ARBA00022692"/>
    </source>
</evidence>
<dbReference type="InterPro" id="IPR035965">
    <property type="entry name" value="PAS-like_dom_sf"/>
</dbReference>
<comment type="caution">
    <text evidence="21">The sequence shown here is derived from an EMBL/GenBank/DDBJ whole genome shotgun (WGS) entry which is preliminary data.</text>
</comment>
<keyword evidence="22" id="KW-1185">Reference proteome</keyword>
<dbReference type="SMART" id="SM00387">
    <property type="entry name" value="HATPase_c"/>
    <property type="match status" value="1"/>
</dbReference>
<dbReference type="Gene3D" id="3.30.450.20">
    <property type="entry name" value="PAS domain"/>
    <property type="match status" value="3"/>
</dbReference>
<dbReference type="PROSITE" id="PS50894">
    <property type="entry name" value="HPT"/>
    <property type="match status" value="1"/>
</dbReference>
<dbReference type="CDD" id="cd00082">
    <property type="entry name" value="HisKA"/>
    <property type="match status" value="1"/>
</dbReference>
<feature type="compositionally biased region" description="Basic and acidic residues" evidence="15">
    <location>
        <begin position="1"/>
        <end position="13"/>
    </location>
</feature>
<dbReference type="Pfam" id="PF00072">
    <property type="entry name" value="Response_reg"/>
    <property type="match status" value="1"/>
</dbReference>
<feature type="domain" description="Response regulatory" evidence="17">
    <location>
        <begin position="718"/>
        <end position="834"/>
    </location>
</feature>
<dbReference type="SMART" id="SM00388">
    <property type="entry name" value="HisKA"/>
    <property type="match status" value="1"/>
</dbReference>
<keyword evidence="4" id="KW-1003">Cell membrane</keyword>
<dbReference type="InterPro" id="IPR036641">
    <property type="entry name" value="HPT_dom_sf"/>
</dbReference>
<dbReference type="PROSITE" id="PS50109">
    <property type="entry name" value="HIS_KIN"/>
    <property type="match status" value="1"/>
</dbReference>
<reference evidence="21" key="1">
    <citation type="submission" date="2022-01" db="EMBL/GenBank/DDBJ databases">
        <authorList>
            <person name="Jo J.-H."/>
            <person name="Im W.-T."/>
        </authorList>
    </citation>
    <scope>NUCLEOTIDE SEQUENCE</scope>
    <source>
        <strain evidence="21">XY25</strain>
    </source>
</reference>
<keyword evidence="8" id="KW-0067">ATP-binding</keyword>
<dbReference type="SMART" id="SM00448">
    <property type="entry name" value="REC"/>
    <property type="match status" value="1"/>
</dbReference>
<dbReference type="Gene3D" id="3.40.50.2300">
    <property type="match status" value="1"/>
</dbReference>
<keyword evidence="11" id="KW-0472">Membrane</keyword>
<name>A0ABS9K6X3_9RHOO</name>
<dbReference type="SUPFAM" id="SSF47226">
    <property type="entry name" value="Histidine-containing phosphotransfer domain, HPT domain"/>
    <property type="match status" value="1"/>
</dbReference>
<organism evidence="21 22">
    <name type="scientific">Dechloromonas hankyongensis</name>
    <dbReference type="NCBI Taxonomy" id="2908002"/>
    <lineage>
        <taxon>Bacteria</taxon>
        <taxon>Pseudomonadati</taxon>
        <taxon>Pseudomonadota</taxon>
        <taxon>Betaproteobacteria</taxon>
        <taxon>Rhodocyclales</taxon>
        <taxon>Azonexaceae</taxon>
        <taxon>Dechloromonas</taxon>
    </lineage>
</organism>
<dbReference type="Pfam" id="PF08447">
    <property type="entry name" value="PAS_3"/>
    <property type="match status" value="1"/>
</dbReference>
<dbReference type="Proteomes" id="UP001165384">
    <property type="component" value="Unassembled WGS sequence"/>
</dbReference>
<keyword evidence="6" id="KW-0812">Transmembrane</keyword>
<feature type="domain" description="HPt" evidence="20">
    <location>
        <begin position="872"/>
        <end position="966"/>
    </location>
</feature>
<dbReference type="CDD" id="cd17546">
    <property type="entry name" value="REC_hyHK_CKI1_RcsC-like"/>
    <property type="match status" value="1"/>
</dbReference>
<protein>
    <recommendedName>
        <fullName evidence="3">histidine kinase</fullName>
        <ecNumber evidence="3">2.7.13.3</ecNumber>
    </recommendedName>
</protein>
<evidence type="ECO:0000313" key="21">
    <source>
        <dbReference type="EMBL" id="MCG2578925.1"/>
    </source>
</evidence>
<dbReference type="SUPFAM" id="SSF55785">
    <property type="entry name" value="PYP-like sensor domain (PAS domain)"/>
    <property type="match status" value="3"/>
</dbReference>
<gene>
    <name evidence="21" type="ORF">LZ012_18175</name>
</gene>
<dbReference type="InterPro" id="IPR013656">
    <property type="entry name" value="PAS_4"/>
</dbReference>
<dbReference type="EC" id="2.7.13.3" evidence="3"/>
<dbReference type="Gene3D" id="1.10.287.130">
    <property type="match status" value="1"/>
</dbReference>
<dbReference type="SUPFAM" id="SSF47384">
    <property type="entry name" value="Homodimeric domain of signal transducing histidine kinase"/>
    <property type="match status" value="1"/>
</dbReference>
<feature type="domain" description="PAS" evidence="18">
    <location>
        <begin position="329"/>
        <end position="399"/>
    </location>
</feature>
<dbReference type="InterPro" id="IPR036097">
    <property type="entry name" value="HisK_dim/P_sf"/>
</dbReference>
<evidence type="ECO:0000259" key="18">
    <source>
        <dbReference type="PROSITE" id="PS50112"/>
    </source>
</evidence>
<accession>A0ABS9K6X3</accession>
<dbReference type="InterPro" id="IPR036890">
    <property type="entry name" value="HATPase_C_sf"/>
</dbReference>
<evidence type="ECO:0000256" key="8">
    <source>
        <dbReference type="ARBA" id="ARBA00022840"/>
    </source>
</evidence>
<feature type="coiled-coil region" evidence="14">
    <location>
        <begin position="312"/>
        <end position="339"/>
    </location>
</feature>
<comment type="catalytic activity">
    <reaction evidence="1">
        <text>ATP + protein L-histidine = ADP + protein N-phospho-L-histidine.</text>
        <dbReference type="EC" id="2.7.13.3"/>
    </reaction>
</comment>
<dbReference type="Pfam" id="PF08448">
    <property type="entry name" value="PAS_4"/>
    <property type="match status" value="1"/>
</dbReference>
<dbReference type="InterPro" id="IPR001789">
    <property type="entry name" value="Sig_transdc_resp-reg_receiver"/>
</dbReference>
<feature type="domain" description="PAC" evidence="19">
    <location>
        <begin position="276"/>
        <end position="328"/>
    </location>
</feature>
<evidence type="ECO:0000256" key="11">
    <source>
        <dbReference type="ARBA" id="ARBA00023136"/>
    </source>
</evidence>
<feature type="modified residue" description="4-aspartylphosphate" evidence="13">
    <location>
        <position position="767"/>
    </location>
</feature>
<dbReference type="PRINTS" id="PR00344">
    <property type="entry name" value="BCTRLSENSOR"/>
</dbReference>
<evidence type="ECO:0000256" key="15">
    <source>
        <dbReference type="SAM" id="MobiDB-lite"/>
    </source>
</evidence>
<dbReference type="EMBL" id="JAKLTN010000006">
    <property type="protein sequence ID" value="MCG2578925.1"/>
    <property type="molecule type" value="Genomic_DNA"/>
</dbReference>
<dbReference type="PROSITE" id="PS50110">
    <property type="entry name" value="RESPONSE_REGULATORY"/>
    <property type="match status" value="1"/>
</dbReference>
<feature type="coiled-coil region" evidence="14">
    <location>
        <begin position="176"/>
        <end position="207"/>
    </location>
</feature>
<dbReference type="PANTHER" id="PTHR45339:SF1">
    <property type="entry name" value="HYBRID SIGNAL TRANSDUCTION HISTIDINE KINASE J"/>
    <property type="match status" value="1"/>
</dbReference>
<dbReference type="InterPro" id="IPR003661">
    <property type="entry name" value="HisK_dim/P_dom"/>
</dbReference>
<evidence type="ECO:0000256" key="13">
    <source>
        <dbReference type="PROSITE-ProRule" id="PRU00169"/>
    </source>
</evidence>
<keyword evidence="9" id="KW-1133">Transmembrane helix</keyword>
<dbReference type="InterPro" id="IPR000014">
    <property type="entry name" value="PAS"/>
</dbReference>
<dbReference type="PROSITE" id="PS50112">
    <property type="entry name" value="PAS"/>
    <property type="match status" value="1"/>
</dbReference>
<dbReference type="InterPro" id="IPR004358">
    <property type="entry name" value="Sig_transdc_His_kin-like_C"/>
</dbReference>
<dbReference type="CDD" id="cd00130">
    <property type="entry name" value="PAS"/>
    <property type="match status" value="3"/>
</dbReference>
<evidence type="ECO:0000256" key="7">
    <source>
        <dbReference type="ARBA" id="ARBA00022741"/>
    </source>
</evidence>
<dbReference type="InterPro" id="IPR013655">
    <property type="entry name" value="PAS_fold_3"/>
</dbReference>
<evidence type="ECO:0000256" key="12">
    <source>
        <dbReference type="PROSITE-ProRule" id="PRU00110"/>
    </source>
</evidence>
<dbReference type="Pfam" id="PF13426">
    <property type="entry name" value="PAS_9"/>
    <property type="match status" value="1"/>
</dbReference>
<evidence type="ECO:0000259" key="19">
    <source>
        <dbReference type="PROSITE" id="PS50113"/>
    </source>
</evidence>
<evidence type="ECO:0000313" key="22">
    <source>
        <dbReference type="Proteomes" id="UP001165384"/>
    </source>
</evidence>
<dbReference type="Gene3D" id="1.20.120.160">
    <property type="entry name" value="HPT domain"/>
    <property type="match status" value="1"/>
</dbReference>
<feature type="region of interest" description="Disordered" evidence="15">
    <location>
        <begin position="966"/>
        <end position="993"/>
    </location>
</feature>
<dbReference type="InterPro" id="IPR000700">
    <property type="entry name" value="PAS-assoc_C"/>
</dbReference>
<evidence type="ECO:0000256" key="5">
    <source>
        <dbReference type="ARBA" id="ARBA00022553"/>
    </source>
</evidence>
<evidence type="ECO:0000256" key="1">
    <source>
        <dbReference type="ARBA" id="ARBA00000085"/>
    </source>
</evidence>
<evidence type="ECO:0000256" key="2">
    <source>
        <dbReference type="ARBA" id="ARBA00004651"/>
    </source>
</evidence>
<dbReference type="InterPro" id="IPR011006">
    <property type="entry name" value="CheY-like_superfamily"/>
</dbReference>
<evidence type="ECO:0000259" key="20">
    <source>
        <dbReference type="PROSITE" id="PS50894"/>
    </source>
</evidence>
<comment type="subcellular location">
    <subcellularLocation>
        <location evidence="2">Cell membrane</location>
        <topology evidence="2">Multi-pass membrane protein</topology>
    </subcellularLocation>
</comment>
<evidence type="ECO:0000259" key="16">
    <source>
        <dbReference type="PROSITE" id="PS50109"/>
    </source>
</evidence>